<dbReference type="PANTHER" id="PTHR11640:SF154">
    <property type="entry name" value="IRREGULAR CHIASM C-ROUGHEST PROTEIN-LIKE PROTEIN"/>
    <property type="match status" value="1"/>
</dbReference>
<evidence type="ECO:0000313" key="9">
    <source>
        <dbReference type="EMBL" id="OQV15536.1"/>
    </source>
</evidence>
<evidence type="ECO:0000256" key="3">
    <source>
        <dbReference type="ARBA" id="ARBA00023157"/>
    </source>
</evidence>
<evidence type="ECO:0000256" key="4">
    <source>
        <dbReference type="ARBA" id="ARBA00023180"/>
    </source>
</evidence>
<dbReference type="PANTHER" id="PTHR11640">
    <property type="entry name" value="NEPHRIN"/>
    <property type="match status" value="1"/>
</dbReference>
<comment type="caution">
    <text evidence="9">The sequence shown here is derived from an EMBL/GenBank/DDBJ whole genome shotgun (WGS) entry which is preliminary data.</text>
</comment>
<comment type="subcellular location">
    <subcellularLocation>
        <location evidence="1">Membrane</location>
        <topology evidence="1">Single-pass type I membrane protein</topology>
    </subcellularLocation>
</comment>
<dbReference type="PROSITE" id="PS50835">
    <property type="entry name" value="IG_LIKE"/>
    <property type="match status" value="4"/>
</dbReference>
<dbReference type="GO" id="GO:0050839">
    <property type="term" value="F:cell adhesion molecule binding"/>
    <property type="evidence" value="ECO:0007669"/>
    <property type="project" value="TreeGrafter"/>
</dbReference>
<dbReference type="SUPFAM" id="SSF48726">
    <property type="entry name" value="Immunoglobulin"/>
    <property type="match status" value="5"/>
</dbReference>
<evidence type="ECO:0000256" key="2">
    <source>
        <dbReference type="ARBA" id="ARBA00023136"/>
    </source>
</evidence>
<dbReference type="SMART" id="SM00409">
    <property type="entry name" value="IG"/>
    <property type="match status" value="4"/>
</dbReference>
<dbReference type="InterPro" id="IPR003599">
    <property type="entry name" value="Ig_sub"/>
</dbReference>
<dbReference type="GO" id="GO:0098609">
    <property type="term" value="P:cell-cell adhesion"/>
    <property type="evidence" value="ECO:0007669"/>
    <property type="project" value="TreeGrafter"/>
</dbReference>
<dbReference type="InterPro" id="IPR013783">
    <property type="entry name" value="Ig-like_fold"/>
</dbReference>
<feature type="region of interest" description="Disordered" evidence="6">
    <location>
        <begin position="601"/>
        <end position="625"/>
    </location>
</feature>
<dbReference type="Proteomes" id="UP000192578">
    <property type="component" value="Unassembled WGS sequence"/>
</dbReference>
<keyword evidence="4" id="KW-0325">Glycoprotein</keyword>
<feature type="compositionally biased region" description="Basic and acidic residues" evidence="6">
    <location>
        <begin position="648"/>
        <end position="664"/>
    </location>
</feature>
<gene>
    <name evidence="9" type="ORF">BV898_10258</name>
</gene>
<evidence type="ECO:0000313" key="10">
    <source>
        <dbReference type="Proteomes" id="UP000192578"/>
    </source>
</evidence>
<dbReference type="GO" id="GO:0005886">
    <property type="term" value="C:plasma membrane"/>
    <property type="evidence" value="ECO:0007669"/>
    <property type="project" value="TreeGrafter"/>
</dbReference>
<dbReference type="CDD" id="cd00096">
    <property type="entry name" value="Ig"/>
    <property type="match status" value="1"/>
</dbReference>
<dbReference type="InterPro" id="IPR051275">
    <property type="entry name" value="Cell_adhesion_signaling"/>
</dbReference>
<keyword evidence="7" id="KW-1133">Transmembrane helix</keyword>
<dbReference type="InterPro" id="IPR036179">
    <property type="entry name" value="Ig-like_dom_sf"/>
</dbReference>
<dbReference type="Pfam" id="PF08205">
    <property type="entry name" value="C2-set_2"/>
    <property type="match status" value="1"/>
</dbReference>
<dbReference type="InterPro" id="IPR003598">
    <property type="entry name" value="Ig_sub2"/>
</dbReference>
<evidence type="ECO:0000259" key="8">
    <source>
        <dbReference type="PROSITE" id="PS50835"/>
    </source>
</evidence>
<keyword evidence="7" id="KW-0812">Transmembrane</keyword>
<dbReference type="EMBL" id="MTYJ01000087">
    <property type="protein sequence ID" value="OQV15536.1"/>
    <property type="molecule type" value="Genomic_DNA"/>
</dbReference>
<keyword evidence="5" id="KW-0393">Immunoglobulin domain</keyword>
<evidence type="ECO:0000256" key="6">
    <source>
        <dbReference type="SAM" id="MobiDB-lite"/>
    </source>
</evidence>
<dbReference type="Pfam" id="PF13927">
    <property type="entry name" value="Ig_3"/>
    <property type="match status" value="2"/>
</dbReference>
<dbReference type="OrthoDB" id="10039395at2759"/>
<feature type="domain" description="Ig-like" evidence="8">
    <location>
        <begin position="117"/>
        <end position="214"/>
    </location>
</feature>
<keyword evidence="3" id="KW-1015">Disulfide bond</keyword>
<reference evidence="10" key="1">
    <citation type="submission" date="2017-01" db="EMBL/GenBank/DDBJ databases">
        <title>Comparative genomics of anhydrobiosis in the tardigrade Hypsibius dujardini.</title>
        <authorList>
            <person name="Yoshida Y."/>
            <person name="Koutsovoulos G."/>
            <person name="Laetsch D."/>
            <person name="Stevens L."/>
            <person name="Kumar S."/>
            <person name="Horikawa D."/>
            <person name="Ishino K."/>
            <person name="Komine S."/>
            <person name="Tomita M."/>
            <person name="Blaxter M."/>
            <person name="Arakawa K."/>
        </authorList>
    </citation>
    <scope>NUCLEOTIDE SEQUENCE [LARGE SCALE GENOMIC DNA]</scope>
    <source>
        <strain evidence="10">Z151</strain>
    </source>
</reference>
<evidence type="ECO:0000256" key="7">
    <source>
        <dbReference type="SAM" id="Phobius"/>
    </source>
</evidence>
<sequence>MREVLLAQTTPAPVFLEEPADQEVNPGDTADLKCRLNQPVTVIWLKDGNIQNVGNGGVYTYVGDSATSNEHTIRISGITVDRDDGVWECQALIPGTTGALRSRKARLVVRVPPRDRPSLQLGGSPLRNGDDLQVRSDLNATVACIARDSNPPASLKWWIGTKDVTDSAATINQTSQGGKLYNTVSTLTYQFMPLDNGGQLKCEINHPALAGSLSSYAHLNVLYAPIVTVEQNPTGDLLEGQDVTLSCYAPANPPSTVKWYHDGAELPMINSSSFSLEKITHEVNGNYTCMARNPGFEPVRTVYQLGVRYSPTFIVQPHGDTVDLEQQLTLFCDAVGNPTPSIQWFQNTTDGQRLTRGTDRNLSITADYSSQGKYWCRASNTINDKENIVLSDVAELFVKGPPKFDTTSGNQRNEVIADRGSDSILSAVYCSQPVPTNEYWQREQRPNEKPKPIVPISSNSPKYQIYRKELSRPGCYESRLKVLQVDQTDAGRYKLWVENEKGSSTNLVVLSVREASYTSVIVGVVVGVGSALILAIVAVFCCYRTKRFCFASKKSFSNGDVEKREMKVENGEMVRSVQKDDNLKQNPLQTESIFTRTEKKANGNANGGVHHVISNGNDLPKKSANGRVDERPAEVLHYAQLDVDGPMDDERSTPRMDRERHDNHNGYTDIRPTVL</sequence>
<evidence type="ECO:0000256" key="5">
    <source>
        <dbReference type="ARBA" id="ARBA00023319"/>
    </source>
</evidence>
<feature type="region of interest" description="Disordered" evidence="6">
    <location>
        <begin position="639"/>
        <end position="675"/>
    </location>
</feature>
<keyword evidence="2 7" id="KW-0472">Membrane</keyword>
<feature type="domain" description="Ig-like" evidence="8">
    <location>
        <begin position="311"/>
        <end position="389"/>
    </location>
</feature>
<protein>
    <submittedName>
        <fullName evidence="9">Kin of IRRE-like protein 1</fullName>
    </submittedName>
</protein>
<evidence type="ECO:0000256" key="1">
    <source>
        <dbReference type="ARBA" id="ARBA00004479"/>
    </source>
</evidence>
<dbReference type="InterPro" id="IPR013162">
    <property type="entry name" value="CD80_C2-set"/>
</dbReference>
<feature type="domain" description="Ig-like" evidence="8">
    <location>
        <begin position="13"/>
        <end position="106"/>
    </location>
</feature>
<dbReference type="InterPro" id="IPR007110">
    <property type="entry name" value="Ig-like_dom"/>
</dbReference>
<dbReference type="AlphaFoldDB" id="A0A1W0WK13"/>
<organism evidence="9 10">
    <name type="scientific">Hypsibius exemplaris</name>
    <name type="common">Freshwater tardigrade</name>
    <dbReference type="NCBI Taxonomy" id="2072580"/>
    <lineage>
        <taxon>Eukaryota</taxon>
        <taxon>Metazoa</taxon>
        <taxon>Ecdysozoa</taxon>
        <taxon>Tardigrada</taxon>
        <taxon>Eutardigrada</taxon>
        <taxon>Parachela</taxon>
        <taxon>Hypsibioidea</taxon>
        <taxon>Hypsibiidae</taxon>
        <taxon>Hypsibius</taxon>
    </lineage>
</organism>
<keyword evidence="10" id="KW-1185">Reference proteome</keyword>
<dbReference type="SMART" id="SM00408">
    <property type="entry name" value="IGc2"/>
    <property type="match status" value="3"/>
</dbReference>
<feature type="transmembrane region" description="Helical" evidence="7">
    <location>
        <begin position="520"/>
        <end position="543"/>
    </location>
</feature>
<proteinExistence type="predicted"/>
<dbReference type="GO" id="GO:0005911">
    <property type="term" value="C:cell-cell junction"/>
    <property type="evidence" value="ECO:0007669"/>
    <property type="project" value="TreeGrafter"/>
</dbReference>
<feature type="domain" description="Ig-like" evidence="8">
    <location>
        <begin position="225"/>
        <end position="303"/>
    </location>
</feature>
<accession>A0A1W0WK13</accession>
<dbReference type="Gene3D" id="2.60.40.10">
    <property type="entry name" value="Immunoglobulins"/>
    <property type="match status" value="5"/>
</dbReference>
<name>A0A1W0WK13_HYPEX</name>